<feature type="domain" description="Major facilitator superfamily (MFS) profile" evidence="10">
    <location>
        <begin position="9"/>
        <end position="422"/>
    </location>
</feature>
<dbReference type="Proteomes" id="UP000234275">
    <property type="component" value="Unassembled WGS sequence"/>
</dbReference>
<evidence type="ECO:0000256" key="1">
    <source>
        <dbReference type="ARBA" id="ARBA00004141"/>
    </source>
</evidence>
<dbReference type="SUPFAM" id="SSF103473">
    <property type="entry name" value="MFS general substrate transporter"/>
    <property type="match status" value="1"/>
</dbReference>
<evidence type="ECO:0000256" key="2">
    <source>
        <dbReference type="ARBA" id="ARBA00008335"/>
    </source>
</evidence>
<feature type="transmembrane region" description="Helical" evidence="8">
    <location>
        <begin position="238"/>
        <end position="263"/>
    </location>
</feature>
<dbReference type="PROSITE" id="PS50850">
    <property type="entry name" value="MFS"/>
    <property type="match status" value="1"/>
</dbReference>
<comment type="caution">
    <text evidence="11">The sequence shown here is derived from an EMBL/GenBank/DDBJ whole genome shotgun (WGS) entry which is preliminary data.</text>
</comment>
<feature type="transmembrane region" description="Helical" evidence="8">
    <location>
        <begin position="394"/>
        <end position="418"/>
    </location>
</feature>
<feature type="transmembrane region" description="Helical" evidence="8">
    <location>
        <begin position="302"/>
        <end position="322"/>
    </location>
</feature>
<keyword evidence="3" id="KW-0813">Transport</keyword>
<evidence type="ECO:0000313" key="12">
    <source>
        <dbReference type="Proteomes" id="UP000234275"/>
    </source>
</evidence>
<dbReference type="OrthoDB" id="2962993at2759"/>
<feature type="transmembrane region" description="Helical" evidence="8">
    <location>
        <begin position="275"/>
        <end position="295"/>
    </location>
</feature>
<protein>
    <submittedName>
        <fullName evidence="11">High-affinity nicotinic acid transporter</fullName>
    </submittedName>
</protein>
<feature type="region of interest" description="Disordered" evidence="7">
    <location>
        <begin position="430"/>
        <end position="453"/>
    </location>
</feature>
<proteinExistence type="inferred from homology"/>
<feature type="compositionally biased region" description="Basic and acidic residues" evidence="7">
    <location>
        <begin position="439"/>
        <end position="453"/>
    </location>
</feature>
<feature type="signal peptide" evidence="9">
    <location>
        <begin position="1"/>
        <end position="22"/>
    </location>
</feature>
<dbReference type="GeneID" id="36553141"/>
<accession>A0A2I2GHZ0</accession>
<dbReference type="RefSeq" id="XP_024707800.1">
    <property type="nucleotide sequence ID" value="XM_024845441.1"/>
</dbReference>
<feature type="transmembrane region" description="Helical" evidence="8">
    <location>
        <begin position="328"/>
        <end position="350"/>
    </location>
</feature>
<dbReference type="InterPro" id="IPR011701">
    <property type="entry name" value="MFS"/>
</dbReference>
<evidence type="ECO:0000259" key="10">
    <source>
        <dbReference type="PROSITE" id="PS50850"/>
    </source>
</evidence>
<dbReference type="GO" id="GO:0022857">
    <property type="term" value="F:transmembrane transporter activity"/>
    <property type="evidence" value="ECO:0007669"/>
    <property type="project" value="InterPro"/>
</dbReference>
<comment type="subcellular location">
    <subcellularLocation>
        <location evidence="1">Membrane</location>
        <topology evidence="1">Multi-pass membrane protein</topology>
    </subcellularLocation>
</comment>
<feature type="chain" id="PRO_5014137960" evidence="9">
    <location>
        <begin position="23"/>
        <end position="453"/>
    </location>
</feature>
<evidence type="ECO:0000313" key="11">
    <source>
        <dbReference type="EMBL" id="PLB52498.1"/>
    </source>
</evidence>
<evidence type="ECO:0000256" key="6">
    <source>
        <dbReference type="ARBA" id="ARBA00023136"/>
    </source>
</evidence>
<evidence type="ECO:0000256" key="4">
    <source>
        <dbReference type="ARBA" id="ARBA00022692"/>
    </source>
</evidence>
<dbReference type="VEuPathDB" id="FungiDB:P170DRAFT_378349"/>
<dbReference type="PANTHER" id="PTHR43791">
    <property type="entry name" value="PERMEASE-RELATED"/>
    <property type="match status" value="1"/>
</dbReference>
<evidence type="ECO:0000256" key="5">
    <source>
        <dbReference type="ARBA" id="ARBA00022989"/>
    </source>
</evidence>
<keyword evidence="4 8" id="KW-0812">Transmembrane</keyword>
<keyword evidence="6 8" id="KW-0472">Membrane</keyword>
<feature type="transmembrane region" description="Helical" evidence="8">
    <location>
        <begin position="136"/>
        <end position="156"/>
    </location>
</feature>
<sequence>MMRKFDMVAIGLLGLFYMMANLDRSNIGNANVAGLSDDLGLVGNQFGTAVTLLYATYVPFETPAAVLMKIIGPKKLLSFSAFAWGVTTLGMGFIHSWKGLYACRLLIGAFEAGLMPCINVYIALTYKKSERARRSSVIFAFSAIASAFGGVLAFGLTQIHGPSGFSGWRWLFIVEGALTIILVPLFFFLFPDSPADAWFLNSEEKAMVRLRYEMDPHWGVDDEFSWSDVAKTFIDPKFYAFVVFQFPVDISLYGFTTFLPSIIEGMGYTSVRANLLTVPVYAWGLLWFLGVGYMSDRTGNRGYWIGGPLLALIIGYAILIGVETVGVRYFACFITVMGIYPTTGMSLMWLSDNVARHFKRATMVGMTLTLGNTAGVAVGQIFTSQSGPRYIKGLSISMALAAVALCSVASLMIGMTVANRKRAERIRQAEEQGNPLPHQPEKGDMDPHFVYRR</sequence>
<feature type="transmembrane region" description="Helical" evidence="8">
    <location>
        <begin position="76"/>
        <end position="94"/>
    </location>
</feature>
<evidence type="ECO:0000256" key="8">
    <source>
        <dbReference type="SAM" id="Phobius"/>
    </source>
</evidence>
<reference evidence="11 12" key="1">
    <citation type="submission" date="2016-12" db="EMBL/GenBank/DDBJ databases">
        <title>The genomes of Aspergillus section Nigri reveals drivers in fungal speciation.</title>
        <authorList>
            <consortium name="DOE Joint Genome Institute"/>
            <person name="Vesth T.C."/>
            <person name="Nybo J."/>
            <person name="Theobald S."/>
            <person name="Brandl J."/>
            <person name="Frisvad J.C."/>
            <person name="Nielsen K.F."/>
            <person name="Lyhne E.K."/>
            <person name="Kogle M.E."/>
            <person name="Kuo A."/>
            <person name="Riley R."/>
            <person name="Clum A."/>
            <person name="Nolan M."/>
            <person name="Lipzen A."/>
            <person name="Salamov A."/>
            <person name="Henrissat B."/>
            <person name="Wiebenga A."/>
            <person name="De Vries R.P."/>
            <person name="Grigoriev I.V."/>
            <person name="Mortensen U.H."/>
            <person name="Andersen M.R."/>
            <person name="Baker S.E."/>
        </authorList>
    </citation>
    <scope>NUCLEOTIDE SEQUENCE [LARGE SCALE GENOMIC DNA]</scope>
    <source>
        <strain evidence="11 12">IBT 23096</strain>
    </source>
</reference>
<keyword evidence="12" id="KW-1185">Reference proteome</keyword>
<dbReference type="FunFam" id="1.20.1250.20:FF:000013">
    <property type="entry name" value="MFS general substrate transporter"/>
    <property type="match status" value="1"/>
</dbReference>
<name>A0A2I2GHZ0_9EURO</name>
<organism evidence="11 12">
    <name type="scientific">Aspergillus steynii IBT 23096</name>
    <dbReference type="NCBI Taxonomy" id="1392250"/>
    <lineage>
        <taxon>Eukaryota</taxon>
        <taxon>Fungi</taxon>
        <taxon>Dikarya</taxon>
        <taxon>Ascomycota</taxon>
        <taxon>Pezizomycotina</taxon>
        <taxon>Eurotiomycetes</taxon>
        <taxon>Eurotiomycetidae</taxon>
        <taxon>Eurotiales</taxon>
        <taxon>Aspergillaceae</taxon>
        <taxon>Aspergillus</taxon>
        <taxon>Aspergillus subgen. Circumdati</taxon>
    </lineage>
</organism>
<keyword evidence="9" id="KW-0732">Signal</keyword>
<dbReference type="InterPro" id="IPR020846">
    <property type="entry name" value="MFS_dom"/>
</dbReference>
<dbReference type="InterPro" id="IPR036259">
    <property type="entry name" value="MFS_trans_sf"/>
</dbReference>
<dbReference type="AlphaFoldDB" id="A0A2I2GHZ0"/>
<dbReference type="GO" id="GO:0016020">
    <property type="term" value="C:membrane"/>
    <property type="evidence" value="ECO:0007669"/>
    <property type="project" value="UniProtKB-SubCell"/>
</dbReference>
<dbReference type="Pfam" id="PF07690">
    <property type="entry name" value="MFS_1"/>
    <property type="match status" value="1"/>
</dbReference>
<evidence type="ECO:0000256" key="7">
    <source>
        <dbReference type="SAM" id="MobiDB-lite"/>
    </source>
</evidence>
<evidence type="ECO:0000256" key="9">
    <source>
        <dbReference type="SAM" id="SignalP"/>
    </source>
</evidence>
<dbReference type="Gene3D" id="1.20.1250.20">
    <property type="entry name" value="MFS general substrate transporter like domains"/>
    <property type="match status" value="2"/>
</dbReference>
<feature type="transmembrane region" description="Helical" evidence="8">
    <location>
        <begin position="362"/>
        <end position="382"/>
    </location>
</feature>
<feature type="transmembrane region" description="Helical" evidence="8">
    <location>
        <begin position="168"/>
        <end position="190"/>
    </location>
</feature>
<evidence type="ECO:0000256" key="3">
    <source>
        <dbReference type="ARBA" id="ARBA00022448"/>
    </source>
</evidence>
<dbReference type="EMBL" id="MSFO01000002">
    <property type="protein sequence ID" value="PLB52498.1"/>
    <property type="molecule type" value="Genomic_DNA"/>
</dbReference>
<dbReference type="PANTHER" id="PTHR43791:SF101">
    <property type="entry name" value="HIGH-AFFINITY NICOTINIC ACID TRANSPORTER"/>
    <property type="match status" value="1"/>
</dbReference>
<dbReference type="FunFam" id="1.20.1250.20:FF:000018">
    <property type="entry name" value="MFS transporter permease"/>
    <property type="match status" value="1"/>
</dbReference>
<comment type="similarity">
    <text evidence="2">Belongs to the major facilitator superfamily.</text>
</comment>
<gene>
    <name evidence="11" type="ORF">P170DRAFT_378349</name>
</gene>
<feature type="transmembrane region" description="Helical" evidence="8">
    <location>
        <begin position="106"/>
        <end position="124"/>
    </location>
</feature>
<keyword evidence="5 8" id="KW-1133">Transmembrane helix</keyword>